<evidence type="ECO:0000313" key="4">
    <source>
        <dbReference type="Proteomes" id="UP000694864"/>
    </source>
</evidence>
<feature type="region of interest" description="Disordered" evidence="2">
    <location>
        <begin position="387"/>
        <end position="421"/>
    </location>
</feature>
<sequence>MATVAPPADQAADLLQKLSLDSQAKASEIPEPNKKTAVYQYGGVDVHGQVPSYDRSLTPMLPSDAADPSVCYLPTPYTPYYYNVSSAYGSGQEWTDYAAYTNPEGVDMNSQGIYGENGTVVYPQGYGYAPYPPYSPATSPVPQVGGDGQLFGAQQYQYPTYFPNSGPFASSVATPTQGDLSANKAAGVKTLPADSNNAASAAGITKGSNGSAPVKPTNQTALNTSSNLYGMGAPGGGYSSGYQQDPRYSYDGYYAPVPWHDGSKYSDVQRPVSGSGIASSYSKSSTVPSSRNQNYRSNSHYTSMNQPASMTGYGTTQGYYNRMYSANKLYGQYGSTGRSGMGYGSSGYDSRSNGRGWVTADNKYRSWGRGNSYFYGNENNVDGLNELNRGPRAKGTKNQKGNLEDSLEVKEQTGEPNVTEVGEADSTCVVVPDREQYNKEDFPVDYANAMFFIIKSYSEDDVHKSIKYNVWASTPNGNKKLAAAYQEAQQKPGGCPIFLFFSVNASGQFVGLAEMTGPVDFNTNVEYWQQDKWTGSFPLKWHVVKDVPNSLLKHITLENNENKPVTNSRDTQEVKLEQGLKIVKIFKERSSKTCILDDFSFYEVRQKTILEKKAKQQQTQKQVSEEKTSEEKKESAAADSASKDSPSAVQTTGDVKVAENGSVAKPVPVDVVANGC</sequence>
<dbReference type="RefSeq" id="XP_019101480.1">
    <property type="nucleotide sequence ID" value="XM_019245935.1"/>
</dbReference>
<dbReference type="PROSITE" id="PS50882">
    <property type="entry name" value="YTH"/>
    <property type="match status" value="1"/>
</dbReference>
<name>A0ABM1RR42_CAMSA</name>
<gene>
    <name evidence="5" type="primary">LOC104777950</name>
</gene>
<evidence type="ECO:0000256" key="2">
    <source>
        <dbReference type="SAM" id="MobiDB-lite"/>
    </source>
</evidence>
<comment type="function">
    <text evidence="1">Specifically recognizes and binds N6-methyladenosine (m6A)-containing RNAs, and regulates mRNA stability. M6A is a modification present at internal sites of mRNAs and some non-coding RNAs and plays a role in mRNA stability and processing.</text>
</comment>
<feature type="region of interest" description="Disordered" evidence="2">
    <location>
        <begin position="266"/>
        <end position="303"/>
    </location>
</feature>
<dbReference type="Gene3D" id="3.10.590.10">
    <property type="entry name" value="ph1033 like domains"/>
    <property type="match status" value="1"/>
</dbReference>
<dbReference type="Proteomes" id="UP000694864">
    <property type="component" value="Chromosome 1"/>
</dbReference>
<dbReference type="PANTHER" id="PTHR12357">
    <property type="entry name" value="YTH YT521-B HOMOLOGY DOMAIN-CONTAINING"/>
    <property type="match status" value="1"/>
</dbReference>
<organism evidence="4 5">
    <name type="scientific">Camelina sativa</name>
    <name type="common">False flax</name>
    <name type="synonym">Myagrum sativum</name>
    <dbReference type="NCBI Taxonomy" id="90675"/>
    <lineage>
        <taxon>Eukaryota</taxon>
        <taxon>Viridiplantae</taxon>
        <taxon>Streptophyta</taxon>
        <taxon>Embryophyta</taxon>
        <taxon>Tracheophyta</taxon>
        <taxon>Spermatophyta</taxon>
        <taxon>Magnoliopsida</taxon>
        <taxon>eudicotyledons</taxon>
        <taxon>Gunneridae</taxon>
        <taxon>Pentapetalae</taxon>
        <taxon>rosids</taxon>
        <taxon>malvids</taxon>
        <taxon>Brassicales</taxon>
        <taxon>Brassicaceae</taxon>
        <taxon>Camelineae</taxon>
        <taxon>Camelina</taxon>
    </lineage>
</organism>
<evidence type="ECO:0000256" key="1">
    <source>
        <dbReference type="RuleBase" id="RU369095"/>
    </source>
</evidence>
<feature type="compositionally biased region" description="Basic and acidic residues" evidence="2">
    <location>
        <begin position="623"/>
        <end position="636"/>
    </location>
</feature>
<feature type="region of interest" description="Disordered" evidence="2">
    <location>
        <begin position="613"/>
        <end position="661"/>
    </location>
</feature>
<dbReference type="InterPro" id="IPR045168">
    <property type="entry name" value="YTH_prot"/>
</dbReference>
<dbReference type="CDD" id="cd21134">
    <property type="entry name" value="YTH"/>
    <property type="match status" value="1"/>
</dbReference>
<dbReference type="Pfam" id="PF04146">
    <property type="entry name" value="YTH"/>
    <property type="match status" value="1"/>
</dbReference>
<feature type="region of interest" description="Disordered" evidence="2">
    <location>
        <begin position="202"/>
        <end position="226"/>
    </location>
</feature>
<keyword evidence="4" id="KW-1185">Reference proteome</keyword>
<feature type="domain" description="YTH" evidence="3">
    <location>
        <begin position="449"/>
        <end position="586"/>
    </location>
</feature>
<comment type="similarity">
    <text evidence="1">Belongs to the YTHDF family.</text>
</comment>
<dbReference type="GeneID" id="104777950"/>
<reference evidence="5" key="2">
    <citation type="submission" date="2025-08" db="UniProtKB">
        <authorList>
            <consortium name="RefSeq"/>
        </authorList>
    </citation>
    <scope>IDENTIFICATION</scope>
    <source>
        <tissue evidence="5">Leaf</tissue>
    </source>
</reference>
<feature type="compositionally biased region" description="Low complexity" evidence="2">
    <location>
        <begin position="273"/>
        <end position="290"/>
    </location>
</feature>
<dbReference type="PANTHER" id="PTHR12357:SF99">
    <property type="entry name" value="YTH DOMAIN-CONTAINING PROTEIN ECT2-RELATED"/>
    <property type="match status" value="1"/>
</dbReference>
<keyword evidence="1" id="KW-0694">RNA-binding</keyword>
<evidence type="ECO:0000259" key="3">
    <source>
        <dbReference type="PROSITE" id="PS50882"/>
    </source>
</evidence>
<accession>A0ABM1RR42</accession>
<feature type="compositionally biased region" description="Polar residues" evidence="2">
    <location>
        <begin position="291"/>
        <end position="303"/>
    </location>
</feature>
<protein>
    <recommendedName>
        <fullName evidence="1">YTH domain-containing family protein</fullName>
    </recommendedName>
</protein>
<proteinExistence type="inferred from homology"/>
<dbReference type="InterPro" id="IPR007275">
    <property type="entry name" value="YTH_domain"/>
</dbReference>
<evidence type="ECO:0000313" key="5">
    <source>
        <dbReference type="RefSeq" id="XP_019101480.1"/>
    </source>
</evidence>
<feature type="compositionally biased region" description="Low complexity" evidence="2">
    <location>
        <begin position="637"/>
        <end position="648"/>
    </location>
</feature>
<feature type="compositionally biased region" description="Polar residues" evidence="2">
    <location>
        <begin position="206"/>
        <end position="226"/>
    </location>
</feature>
<reference evidence="4" key="1">
    <citation type="journal article" date="2014" name="Nat. Commun.">
        <title>The emerging biofuel crop Camelina sativa retains a highly undifferentiated hexaploid genome structure.</title>
        <authorList>
            <person name="Kagale S."/>
            <person name="Koh C."/>
            <person name="Nixon J."/>
            <person name="Bollina V."/>
            <person name="Clarke W.E."/>
            <person name="Tuteja R."/>
            <person name="Spillane C."/>
            <person name="Robinson S.J."/>
            <person name="Links M.G."/>
            <person name="Clarke C."/>
            <person name="Higgins E.E."/>
            <person name="Huebert T."/>
            <person name="Sharpe A.G."/>
            <person name="Parkin I.A."/>
        </authorList>
    </citation>
    <scope>NUCLEOTIDE SEQUENCE [LARGE SCALE GENOMIC DNA]</scope>
    <source>
        <strain evidence="4">cv. DH55</strain>
    </source>
</reference>